<dbReference type="HOGENOM" id="CLU_047691_3_0_5"/>
<dbReference type="STRING" id="509190.Cseg_0417"/>
<dbReference type="GO" id="GO:0006352">
    <property type="term" value="P:DNA-templated transcription initiation"/>
    <property type="evidence" value="ECO:0007669"/>
    <property type="project" value="InterPro"/>
</dbReference>
<dbReference type="InterPro" id="IPR039425">
    <property type="entry name" value="RNA_pol_sigma-70-like"/>
</dbReference>
<dbReference type="eggNOG" id="COG1595">
    <property type="taxonomic scope" value="Bacteria"/>
</dbReference>
<dbReference type="InterPro" id="IPR014284">
    <property type="entry name" value="RNA_pol_sigma-70_dom"/>
</dbReference>
<organism evidence="9 10">
    <name type="scientific">Caulobacter segnis (strain ATCC 21756 / DSM 7131 / JCM 7823 / NBRC 15250 / LMG 17158 / TK0059)</name>
    <name type="common">Mycoplana segnis</name>
    <dbReference type="NCBI Taxonomy" id="509190"/>
    <lineage>
        <taxon>Bacteria</taxon>
        <taxon>Pseudomonadati</taxon>
        <taxon>Pseudomonadota</taxon>
        <taxon>Alphaproteobacteria</taxon>
        <taxon>Caulobacterales</taxon>
        <taxon>Caulobacteraceae</taxon>
        <taxon>Caulobacter</taxon>
    </lineage>
</organism>
<dbReference type="InterPro" id="IPR013325">
    <property type="entry name" value="RNA_pol_sigma_r2"/>
</dbReference>
<evidence type="ECO:0000313" key="9">
    <source>
        <dbReference type="EMBL" id="ADG08935.1"/>
    </source>
</evidence>
<dbReference type="Gene3D" id="1.10.1740.10">
    <property type="match status" value="1"/>
</dbReference>
<protein>
    <recommendedName>
        <fullName evidence="6">RNA polymerase sigma factor</fullName>
    </recommendedName>
</protein>
<dbReference type="KEGG" id="cse:Cseg_0417"/>
<feature type="domain" description="RNA polymerase sigma-70 region 2" evidence="7">
    <location>
        <begin position="36"/>
        <end position="103"/>
    </location>
</feature>
<dbReference type="RefSeq" id="WP_013077607.1">
    <property type="nucleotide sequence ID" value="NC_014100.1"/>
</dbReference>
<dbReference type="CDD" id="cd06171">
    <property type="entry name" value="Sigma70_r4"/>
    <property type="match status" value="1"/>
</dbReference>
<dbReference type="PROSITE" id="PS01063">
    <property type="entry name" value="SIGMA70_ECF"/>
    <property type="match status" value="1"/>
</dbReference>
<dbReference type="SUPFAM" id="SSF88659">
    <property type="entry name" value="Sigma3 and sigma4 domains of RNA polymerase sigma factors"/>
    <property type="match status" value="1"/>
</dbReference>
<comment type="similarity">
    <text evidence="1 6">Belongs to the sigma-70 factor family. ECF subfamily.</text>
</comment>
<proteinExistence type="inferred from homology"/>
<name>D5VEB2_CAUST</name>
<dbReference type="InterPro" id="IPR036388">
    <property type="entry name" value="WH-like_DNA-bd_sf"/>
</dbReference>
<keyword evidence="2 6" id="KW-0805">Transcription regulation</keyword>
<dbReference type="SUPFAM" id="SSF88946">
    <property type="entry name" value="Sigma2 domain of RNA polymerase sigma factors"/>
    <property type="match status" value="1"/>
</dbReference>
<evidence type="ECO:0000259" key="7">
    <source>
        <dbReference type="Pfam" id="PF04542"/>
    </source>
</evidence>
<evidence type="ECO:0000256" key="2">
    <source>
        <dbReference type="ARBA" id="ARBA00023015"/>
    </source>
</evidence>
<dbReference type="GO" id="GO:0003677">
    <property type="term" value="F:DNA binding"/>
    <property type="evidence" value="ECO:0007669"/>
    <property type="project" value="UniProtKB-KW"/>
</dbReference>
<feature type="domain" description="RNA polymerase sigma factor 70 region 4 type 2" evidence="8">
    <location>
        <begin position="137"/>
        <end position="189"/>
    </location>
</feature>
<evidence type="ECO:0000256" key="4">
    <source>
        <dbReference type="ARBA" id="ARBA00023125"/>
    </source>
</evidence>
<dbReference type="Proteomes" id="UP000002629">
    <property type="component" value="Chromosome"/>
</dbReference>
<dbReference type="Pfam" id="PF04542">
    <property type="entry name" value="Sigma70_r2"/>
    <property type="match status" value="1"/>
</dbReference>
<keyword evidence="5 6" id="KW-0804">Transcription</keyword>
<dbReference type="Pfam" id="PF08281">
    <property type="entry name" value="Sigma70_r4_2"/>
    <property type="match status" value="1"/>
</dbReference>
<dbReference type="PANTHER" id="PTHR43133">
    <property type="entry name" value="RNA POLYMERASE ECF-TYPE SIGMA FACTO"/>
    <property type="match status" value="1"/>
</dbReference>
<dbReference type="NCBIfam" id="TIGR02937">
    <property type="entry name" value="sigma70-ECF"/>
    <property type="match status" value="1"/>
</dbReference>
<dbReference type="InterPro" id="IPR000838">
    <property type="entry name" value="RNA_pol_sigma70_ECF_CS"/>
</dbReference>
<gene>
    <name evidence="9" type="ordered locus">Cseg_0417</name>
</gene>
<evidence type="ECO:0000256" key="6">
    <source>
        <dbReference type="RuleBase" id="RU000716"/>
    </source>
</evidence>
<dbReference type="InterPro" id="IPR013324">
    <property type="entry name" value="RNA_pol_sigma_r3/r4-like"/>
</dbReference>
<reference evidence="10" key="1">
    <citation type="journal article" date="2011" name="J. Bacteriol.">
        <title>Genome sequences of eight morphologically diverse alphaproteobacteria.</title>
        <authorList>
            <consortium name="US DOE Joint Genome Institute"/>
            <person name="Brown P.J."/>
            <person name="Kysela D.T."/>
            <person name="Buechlein A."/>
            <person name="Hemmerich C."/>
            <person name="Brun Y.V."/>
        </authorList>
    </citation>
    <scope>NUCLEOTIDE SEQUENCE [LARGE SCALE GENOMIC DNA]</scope>
    <source>
        <strain evidence="10">ATCC 21756 / DSM 7131 / JCM 7823 / NBRC 15250 / LMG 17158 / TK0059</strain>
    </source>
</reference>
<dbReference type="EMBL" id="CP002008">
    <property type="protein sequence ID" value="ADG08935.1"/>
    <property type="molecule type" value="Genomic_DNA"/>
</dbReference>
<evidence type="ECO:0000256" key="1">
    <source>
        <dbReference type="ARBA" id="ARBA00010641"/>
    </source>
</evidence>
<evidence type="ECO:0000256" key="3">
    <source>
        <dbReference type="ARBA" id="ARBA00023082"/>
    </source>
</evidence>
<dbReference type="InterPro" id="IPR007627">
    <property type="entry name" value="RNA_pol_sigma70_r2"/>
</dbReference>
<dbReference type="GO" id="GO:0016987">
    <property type="term" value="F:sigma factor activity"/>
    <property type="evidence" value="ECO:0007669"/>
    <property type="project" value="UniProtKB-KW"/>
</dbReference>
<accession>D5VEB2</accession>
<sequence length="216" mass="24544">MRNQPENMSKDARQSWADETLFEAARGGDEQAFRVLVDRHARVVRRLALSILSDAHEAEDIAQEAFVAAWRAKDNWTPDARFTTWLHRIAVNKAIDRYRRRRATPEPNDVITRLADAAPSAPVEDQQQALERRESARSLRDCLQRLPDSQRQALTLYYFEDLDVGRIAGVLDTTEQAVRSLLKRGKQALRLLIQRQKSLGHHGSFGFSSAAVDAGR</sequence>
<dbReference type="PANTHER" id="PTHR43133:SF8">
    <property type="entry name" value="RNA POLYMERASE SIGMA FACTOR HI_1459-RELATED"/>
    <property type="match status" value="1"/>
</dbReference>
<evidence type="ECO:0000313" key="10">
    <source>
        <dbReference type="Proteomes" id="UP000002629"/>
    </source>
</evidence>
<dbReference type="InterPro" id="IPR013249">
    <property type="entry name" value="RNA_pol_sigma70_r4_t2"/>
</dbReference>
<evidence type="ECO:0000259" key="8">
    <source>
        <dbReference type="Pfam" id="PF08281"/>
    </source>
</evidence>
<keyword evidence="3 6" id="KW-0731">Sigma factor</keyword>
<dbReference type="Gene3D" id="1.10.10.10">
    <property type="entry name" value="Winged helix-like DNA-binding domain superfamily/Winged helix DNA-binding domain"/>
    <property type="match status" value="1"/>
</dbReference>
<keyword evidence="4 6" id="KW-0238">DNA-binding</keyword>
<evidence type="ECO:0000256" key="5">
    <source>
        <dbReference type="ARBA" id="ARBA00023163"/>
    </source>
</evidence>
<dbReference type="AlphaFoldDB" id="D5VEB2"/>